<evidence type="ECO:0000259" key="2">
    <source>
        <dbReference type="Pfam" id="PF04545"/>
    </source>
</evidence>
<organism evidence="3 4">
    <name type="scientific">Streptomyces virginiae</name>
    <name type="common">Streptomyces cinnamonensis</name>
    <dbReference type="NCBI Taxonomy" id="1961"/>
    <lineage>
        <taxon>Bacteria</taxon>
        <taxon>Bacillati</taxon>
        <taxon>Actinomycetota</taxon>
        <taxon>Actinomycetes</taxon>
        <taxon>Kitasatosporales</taxon>
        <taxon>Streptomycetaceae</taxon>
        <taxon>Streptomyces</taxon>
    </lineage>
</organism>
<evidence type="ECO:0000313" key="3">
    <source>
        <dbReference type="EMBL" id="GHI12674.1"/>
    </source>
</evidence>
<keyword evidence="4" id="KW-1185">Reference proteome</keyword>
<feature type="region of interest" description="Disordered" evidence="1">
    <location>
        <begin position="102"/>
        <end position="128"/>
    </location>
</feature>
<dbReference type="Gene3D" id="1.10.10.10">
    <property type="entry name" value="Winged helix-like DNA-binding domain superfamily/Winged helix DNA-binding domain"/>
    <property type="match status" value="1"/>
</dbReference>
<dbReference type="InterPro" id="IPR007630">
    <property type="entry name" value="RNA_pol_sigma70_r4"/>
</dbReference>
<dbReference type="SUPFAM" id="SSF88659">
    <property type="entry name" value="Sigma3 and sigma4 domains of RNA polymerase sigma factors"/>
    <property type="match status" value="1"/>
</dbReference>
<dbReference type="InterPro" id="IPR013324">
    <property type="entry name" value="RNA_pol_sigma_r3/r4-like"/>
</dbReference>
<feature type="compositionally biased region" description="Basic and acidic residues" evidence="1">
    <location>
        <begin position="200"/>
        <end position="219"/>
    </location>
</feature>
<feature type="region of interest" description="Disordered" evidence="1">
    <location>
        <begin position="199"/>
        <end position="219"/>
    </location>
</feature>
<feature type="compositionally biased region" description="Acidic residues" evidence="1">
    <location>
        <begin position="110"/>
        <end position="122"/>
    </location>
</feature>
<name>A0ABQ3NIT7_STRVG</name>
<dbReference type="RefSeq" id="WP_030662846.1">
    <property type="nucleotide sequence ID" value="NZ_JBFADX010000019.1"/>
</dbReference>
<comment type="caution">
    <text evidence="3">The sequence shown here is derived from an EMBL/GenBank/DDBJ whole genome shotgun (WGS) entry which is preliminary data.</text>
</comment>
<dbReference type="EMBL" id="BNDV01000008">
    <property type="protein sequence ID" value="GHI12674.1"/>
    <property type="molecule type" value="Genomic_DNA"/>
</dbReference>
<evidence type="ECO:0000313" key="4">
    <source>
        <dbReference type="Proteomes" id="UP000660554"/>
    </source>
</evidence>
<evidence type="ECO:0000256" key="1">
    <source>
        <dbReference type="SAM" id="MobiDB-lite"/>
    </source>
</evidence>
<proteinExistence type="predicted"/>
<dbReference type="Pfam" id="PF04545">
    <property type="entry name" value="Sigma70_r4"/>
    <property type="match status" value="1"/>
</dbReference>
<feature type="domain" description="RNA polymerase sigma-70 region 4" evidence="2">
    <location>
        <begin position="152"/>
        <end position="194"/>
    </location>
</feature>
<dbReference type="Proteomes" id="UP000660554">
    <property type="component" value="Unassembled WGS sequence"/>
</dbReference>
<accession>A0ABQ3NIT7</accession>
<dbReference type="InterPro" id="IPR036388">
    <property type="entry name" value="WH-like_DNA-bd_sf"/>
</dbReference>
<protein>
    <recommendedName>
        <fullName evidence="2">RNA polymerase sigma-70 region 4 domain-containing protein</fullName>
    </recommendedName>
</protein>
<reference evidence="4" key="1">
    <citation type="submission" date="2020-09" db="EMBL/GenBank/DDBJ databases">
        <title>Whole genome shotgun sequence of Streptomyces cinnamonensis NBRC 15873.</title>
        <authorList>
            <person name="Komaki H."/>
            <person name="Tamura T."/>
        </authorList>
    </citation>
    <scope>NUCLEOTIDE SEQUENCE [LARGE SCALE GENOMIC DNA]</scope>
    <source>
        <strain evidence="4">NBRC 15873</strain>
    </source>
</reference>
<sequence>MTEIPAQRGGPPPRETFREAYRAAESRAFASALFRALPDDSKTLVMNEASVCVLVELDQADETPGLEEVTALLTDEIFHQIKILKRKENQYRRNAYPTIHFDHLVHPDDHDDADDLDGEPPETEAHDQDGLQFAPEELSEFWNVFRKNFKGRQLMILEMRYSEEGASLSDEKIAERLGVSRRTVRTALERARKKFPGLKEALRPFHEKTGHIESHEEPR</sequence>
<gene>
    <name evidence="3" type="ORF">Scinn_21370</name>
</gene>